<reference evidence="4 5" key="1">
    <citation type="submission" date="2019-11" db="EMBL/GenBank/DDBJ databases">
        <title>Novel species isolated from a subtropical stream in China.</title>
        <authorList>
            <person name="Lu H."/>
        </authorList>
    </citation>
    <scope>NUCLEOTIDE SEQUENCE [LARGE SCALE GENOMIC DNA]</scope>
    <source>
        <strain evidence="4 5">FT26W</strain>
    </source>
</reference>
<proteinExistence type="predicted"/>
<dbReference type="GO" id="GO:0006310">
    <property type="term" value="P:DNA recombination"/>
    <property type="evidence" value="ECO:0007669"/>
    <property type="project" value="UniProtKB-KW"/>
</dbReference>
<dbReference type="PROSITE" id="PS51898">
    <property type="entry name" value="TYR_RECOMBINASE"/>
    <property type="match status" value="1"/>
</dbReference>
<dbReference type="Gene3D" id="1.10.443.10">
    <property type="entry name" value="Intergrase catalytic core"/>
    <property type="match status" value="1"/>
</dbReference>
<comment type="caution">
    <text evidence="4">The sequence shown here is derived from an EMBL/GenBank/DDBJ whole genome shotgun (WGS) entry which is preliminary data.</text>
</comment>
<protein>
    <submittedName>
        <fullName evidence="4">Tyrosine-type recombinase/integrase</fullName>
    </submittedName>
</protein>
<keyword evidence="1" id="KW-0238">DNA-binding</keyword>
<keyword evidence="5" id="KW-1185">Reference proteome</keyword>
<dbReference type="Pfam" id="PF00589">
    <property type="entry name" value="Phage_integrase"/>
    <property type="match status" value="1"/>
</dbReference>
<dbReference type="CDD" id="cd00799">
    <property type="entry name" value="INT_Cre_C"/>
    <property type="match status" value="1"/>
</dbReference>
<dbReference type="InterPro" id="IPR002104">
    <property type="entry name" value="Integrase_catalytic"/>
</dbReference>
<evidence type="ECO:0000313" key="4">
    <source>
        <dbReference type="EMBL" id="MRW87516.1"/>
    </source>
</evidence>
<dbReference type="InterPro" id="IPR052925">
    <property type="entry name" value="Phage_Integrase-like_Recomb"/>
</dbReference>
<dbReference type="InterPro" id="IPR011010">
    <property type="entry name" value="DNA_brk_join_enz"/>
</dbReference>
<name>A0A844DF29_9BURK</name>
<dbReference type="Proteomes" id="UP000439986">
    <property type="component" value="Unassembled WGS sequence"/>
</dbReference>
<dbReference type="InterPro" id="IPR010998">
    <property type="entry name" value="Integrase_recombinase_N"/>
</dbReference>
<dbReference type="SUPFAM" id="SSF47823">
    <property type="entry name" value="lambda integrase-like, N-terminal domain"/>
    <property type="match status" value="1"/>
</dbReference>
<accession>A0A844DF29</accession>
<evidence type="ECO:0000313" key="5">
    <source>
        <dbReference type="Proteomes" id="UP000439986"/>
    </source>
</evidence>
<dbReference type="SUPFAM" id="SSF56349">
    <property type="entry name" value="DNA breaking-rejoining enzymes"/>
    <property type="match status" value="1"/>
</dbReference>
<dbReference type="GO" id="GO:0003677">
    <property type="term" value="F:DNA binding"/>
    <property type="evidence" value="ECO:0007669"/>
    <property type="project" value="UniProtKB-KW"/>
</dbReference>
<evidence type="ECO:0000256" key="1">
    <source>
        <dbReference type="ARBA" id="ARBA00023125"/>
    </source>
</evidence>
<dbReference type="EMBL" id="WKJL01000028">
    <property type="protein sequence ID" value="MRW87516.1"/>
    <property type="molecule type" value="Genomic_DNA"/>
</dbReference>
<gene>
    <name evidence="4" type="ORF">GJ698_25935</name>
</gene>
<evidence type="ECO:0000259" key="3">
    <source>
        <dbReference type="PROSITE" id="PS51898"/>
    </source>
</evidence>
<dbReference type="PANTHER" id="PTHR34605">
    <property type="entry name" value="PHAGE_INTEGRASE DOMAIN-CONTAINING PROTEIN"/>
    <property type="match status" value="1"/>
</dbReference>
<evidence type="ECO:0000256" key="2">
    <source>
        <dbReference type="ARBA" id="ARBA00023172"/>
    </source>
</evidence>
<dbReference type="GO" id="GO:0015074">
    <property type="term" value="P:DNA integration"/>
    <property type="evidence" value="ECO:0007669"/>
    <property type="project" value="InterPro"/>
</dbReference>
<dbReference type="Gene3D" id="1.10.150.130">
    <property type="match status" value="1"/>
</dbReference>
<dbReference type="PANTHER" id="PTHR34605:SF3">
    <property type="entry name" value="P CELL-TYPE AGGLUTINATION PROTEIN MAP4-LIKE-RELATED"/>
    <property type="match status" value="1"/>
</dbReference>
<sequence length="258" mass="28629">MVAEYLANFASTNAVATLQHRLIAIHRAHIDKHLPSPVMDHLVKRTMQGIRRTMGTKQRRVTALVKDDLLEMMVYVDQQLPLKAARDKALLLIGFAGAFRRSELVGLRYEDITRYDTGLELLLRRSKTDQEGIGRTVFIPHARGSRCPVKALLTWLDIAGIESGPLFRAINRHDQIVGEKALTPQSVALIVKSAVRVIKGDVAAQSVAGHSLRSGFVTEAATVGLQSYQIREQTGHTSDVTLARYIRPVAKRKIPSLL</sequence>
<keyword evidence="2" id="KW-0233">DNA recombination</keyword>
<feature type="domain" description="Tyr recombinase" evidence="3">
    <location>
        <begin position="59"/>
        <end position="258"/>
    </location>
</feature>
<dbReference type="AlphaFoldDB" id="A0A844DF29"/>
<dbReference type="InterPro" id="IPR013762">
    <property type="entry name" value="Integrase-like_cat_sf"/>
</dbReference>
<organism evidence="4 5">
    <name type="scientific">Duganella aquatilis</name>
    <dbReference type="NCBI Taxonomy" id="2666082"/>
    <lineage>
        <taxon>Bacteria</taxon>
        <taxon>Pseudomonadati</taxon>
        <taxon>Pseudomonadota</taxon>
        <taxon>Betaproteobacteria</taxon>
        <taxon>Burkholderiales</taxon>
        <taxon>Oxalobacteraceae</taxon>
        <taxon>Telluria group</taxon>
        <taxon>Duganella</taxon>
    </lineage>
</organism>